<accession>A0A0L0K7E3</accession>
<feature type="region of interest" description="Disordered" evidence="1">
    <location>
        <begin position="735"/>
        <end position="757"/>
    </location>
</feature>
<dbReference type="AlphaFoldDB" id="A0A0L0K7E3"/>
<gene>
    <name evidence="3" type="ORF">IQ63_19450</name>
</gene>
<feature type="transmembrane region" description="Helical" evidence="2">
    <location>
        <begin position="313"/>
        <end position="336"/>
    </location>
</feature>
<feature type="transmembrane region" description="Helical" evidence="2">
    <location>
        <begin position="144"/>
        <end position="162"/>
    </location>
</feature>
<organism evidence="3 4">
    <name type="scientific">Streptomyces acidiscabies</name>
    <dbReference type="NCBI Taxonomy" id="42234"/>
    <lineage>
        <taxon>Bacteria</taxon>
        <taxon>Bacillati</taxon>
        <taxon>Actinomycetota</taxon>
        <taxon>Actinomycetes</taxon>
        <taxon>Kitasatosporales</taxon>
        <taxon>Streptomycetaceae</taxon>
        <taxon>Streptomyces</taxon>
    </lineage>
</organism>
<feature type="transmembrane region" description="Helical" evidence="2">
    <location>
        <begin position="73"/>
        <end position="93"/>
    </location>
</feature>
<keyword evidence="2" id="KW-0472">Membrane</keyword>
<evidence type="ECO:0000256" key="1">
    <source>
        <dbReference type="SAM" id="MobiDB-lite"/>
    </source>
</evidence>
<protein>
    <submittedName>
        <fullName evidence="3">Uncharacterized protein</fullName>
    </submittedName>
</protein>
<sequence>MPVSRGRIAGGSKSGRLIMLVLLVVAGSPWVQRRLYTTYDEHYDKDSLGTWIMQAGFAPAWQYDPDQLSSTGLWFSNQLATLLMFAGILLLPARLPARMAGWLRCVVGAVLVTELAYFVPWLVPDLFYSDASYVQGNTELLEDLTRSGLIFGLAAGLLLALLTRGSPGTRTAVSARRVRALSSLRTREGVGMRGTVPMSMPLGRTKGDVTRYLCAAAYTDENFARRVVDEVLADEASAVAPSPDVDLVAVSLHCLHAEKLRHARDLRLSVAFGAIALVAPLWLIPAGMYLGLVQRPVQPSLSTRGQHHPDSKVLWAAVVSAGFIALVALYFAVLLSSAPLPGFFAWLLGAYAGGVPAALVSFGAAASAYAMVVQHETRIDRLLRSTMTRQTFGSVPPPAPPRKDWVTRRLAAIGEAQNGNVTIYSGYAPWMGYAATVSKYPLTVPLLAADDPTGTGRPLETTPFTVTELIAHVRRRIQATAGEEALGSLTIEDRVFVNGTTLTDDDRFMRPNTLVPVTRLSAEEVEQIMLRPTGHVRHYLAVHVPLWGGDVVPSVLLHFSTASQTLQLHIDNHVMSPVFASYHAVDRLRGAGLGADARRGVLVNAIGRTGGALLAAPLRARHHAQFEKLHSRRMDDELKAMEQDPGYDYGARVSVREMALDPQYQNYFQVLDADRVTALIQRHTFAAIREFLDAHGYDTTDFRAQQQTILNQGVIQQGGTSFVGNQAVGPNATALQGIPKQQSGGAAAPSPAGGAAK</sequence>
<evidence type="ECO:0000313" key="4">
    <source>
        <dbReference type="Proteomes" id="UP000037151"/>
    </source>
</evidence>
<comment type="caution">
    <text evidence="3">The sequence shown here is derived from an EMBL/GenBank/DDBJ whole genome shotgun (WGS) entry which is preliminary data.</text>
</comment>
<feature type="transmembrane region" description="Helical" evidence="2">
    <location>
        <begin position="343"/>
        <end position="372"/>
    </location>
</feature>
<dbReference type="Proteomes" id="UP000037151">
    <property type="component" value="Unassembled WGS sequence"/>
</dbReference>
<feature type="transmembrane region" description="Helical" evidence="2">
    <location>
        <begin position="268"/>
        <end position="293"/>
    </location>
</feature>
<proteinExistence type="predicted"/>
<dbReference type="PATRIC" id="fig|42234.21.peg.4013"/>
<reference evidence="4" key="1">
    <citation type="submission" date="2014-07" db="EMBL/GenBank/DDBJ databases">
        <title>Genome sequencing of plant-pathogenic Streptomyces species.</title>
        <authorList>
            <person name="Harrison J."/>
            <person name="Sapp M."/>
            <person name="Thwaites R."/>
            <person name="Studholme D.J."/>
        </authorList>
    </citation>
    <scope>NUCLEOTIDE SEQUENCE [LARGE SCALE GENOMIC DNA]</scope>
    <source>
        <strain evidence="4">NCPPB 4445</strain>
    </source>
</reference>
<evidence type="ECO:0000256" key="2">
    <source>
        <dbReference type="SAM" id="Phobius"/>
    </source>
</evidence>
<dbReference type="EMBL" id="JPPY01000123">
    <property type="protein sequence ID" value="KND33574.1"/>
    <property type="molecule type" value="Genomic_DNA"/>
</dbReference>
<keyword evidence="2" id="KW-1133">Transmembrane helix</keyword>
<evidence type="ECO:0000313" key="3">
    <source>
        <dbReference type="EMBL" id="KND33574.1"/>
    </source>
</evidence>
<feature type="transmembrane region" description="Helical" evidence="2">
    <location>
        <begin position="105"/>
        <end position="124"/>
    </location>
</feature>
<keyword evidence="2" id="KW-0812">Transmembrane</keyword>
<feature type="compositionally biased region" description="Low complexity" evidence="1">
    <location>
        <begin position="743"/>
        <end position="757"/>
    </location>
</feature>
<name>A0A0L0K7E3_9ACTN</name>